<accession>B8BGI8</accession>
<evidence type="ECO:0000256" key="1">
    <source>
        <dbReference type="SAM" id="MobiDB-lite"/>
    </source>
</evidence>
<keyword evidence="3" id="KW-1185">Reference proteome</keyword>
<evidence type="ECO:0000313" key="2">
    <source>
        <dbReference type="EMBL" id="EEC66840.1"/>
    </source>
</evidence>
<dbReference type="Gramene" id="BGIOSGA032041-TA">
    <property type="protein sequence ID" value="BGIOSGA032041-PA"/>
    <property type="gene ID" value="BGIOSGA032041"/>
</dbReference>
<reference evidence="2 3" key="1">
    <citation type="journal article" date="2005" name="PLoS Biol.">
        <title>The genomes of Oryza sativa: a history of duplications.</title>
        <authorList>
            <person name="Yu J."/>
            <person name="Wang J."/>
            <person name="Lin W."/>
            <person name="Li S."/>
            <person name="Li H."/>
            <person name="Zhou J."/>
            <person name="Ni P."/>
            <person name="Dong W."/>
            <person name="Hu S."/>
            <person name="Zeng C."/>
            <person name="Zhang J."/>
            <person name="Zhang Y."/>
            <person name="Li R."/>
            <person name="Xu Z."/>
            <person name="Li S."/>
            <person name="Li X."/>
            <person name="Zheng H."/>
            <person name="Cong L."/>
            <person name="Lin L."/>
            <person name="Yin J."/>
            <person name="Geng J."/>
            <person name="Li G."/>
            <person name="Shi J."/>
            <person name="Liu J."/>
            <person name="Lv H."/>
            <person name="Li J."/>
            <person name="Wang J."/>
            <person name="Deng Y."/>
            <person name="Ran L."/>
            <person name="Shi X."/>
            <person name="Wang X."/>
            <person name="Wu Q."/>
            <person name="Li C."/>
            <person name="Ren X."/>
            <person name="Wang J."/>
            <person name="Wang X."/>
            <person name="Li D."/>
            <person name="Liu D."/>
            <person name="Zhang X."/>
            <person name="Ji Z."/>
            <person name="Zhao W."/>
            <person name="Sun Y."/>
            <person name="Zhang Z."/>
            <person name="Bao J."/>
            <person name="Han Y."/>
            <person name="Dong L."/>
            <person name="Ji J."/>
            <person name="Chen P."/>
            <person name="Wu S."/>
            <person name="Liu J."/>
            <person name="Xiao Y."/>
            <person name="Bu D."/>
            <person name="Tan J."/>
            <person name="Yang L."/>
            <person name="Ye C."/>
            <person name="Zhang J."/>
            <person name="Xu J."/>
            <person name="Zhou Y."/>
            <person name="Yu Y."/>
            <person name="Zhang B."/>
            <person name="Zhuang S."/>
            <person name="Wei H."/>
            <person name="Liu B."/>
            <person name="Lei M."/>
            <person name="Yu H."/>
            <person name="Li Y."/>
            <person name="Xu H."/>
            <person name="Wei S."/>
            <person name="He X."/>
            <person name="Fang L."/>
            <person name="Zhang Z."/>
            <person name="Zhang Y."/>
            <person name="Huang X."/>
            <person name="Su Z."/>
            <person name="Tong W."/>
            <person name="Li J."/>
            <person name="Tong Z."/>
            <person name="Li S."/>
            <person name="Ye J."/>
            <person name="Wang L."/>
            <person name="Fang L."/>
            <person name="Lei T."/>
            <person name="Chen C."/>
            <person name="Chen H."/>
            <person name="Xu Z."/>
            <person name="Li H."/>
            <person name="Huang H."/>
            <person name="Zhang F."/>
            <person name="Xu H."/>
            <person name="Li N."/>
            <person name="Zhao C."/>
            <person name="Li S."/>
            <person name="Dong L."/>
            <person name="Huang Y."/>
            <person name="Li L."/>
            <person name="Xi Y."/>
            <person name="Qi Q."/>
            <person name="Li W."/>
            <person name="Zhang B."/>
            <person name="Hu W."/>
            <person name="Zhang Y."/>
            <person name="Tian X."/>
            <person name="Jiao Y."/>
            <person name="Liang X."/>
            <person name="Jin J."/>
            <person name="Gao L."/>
            <person name="Zheng W."/>
            <person name="Hao B."/>
            <person name="Liu S."/>
            <person name="Wang W."/>
            <person name="Yuan L."/>
            <person name="Cao M."/>
            <person name="McDermott J."/>
            <person name="Samudrala R."/>
            <person name="Wang J."/>
            <person name="Wong G.K."/>
            <person name="Yang H."/>
        </authorList>
    </citation>
    <scope>NUCLEOTIDE SEQUENCE [LARGE SCALE GENOMIC DNA]</scope>
    <source>
        <strain evidence="3">cv. 93-11</strain>
    </source>
</reference>
<organism evidence="2 3">
    <name type="scientific">Oryza sativa subsp. indica</name>
    <name type="common">Rice</name>
    <dbReference type="NCBI Taxonomy" id="39946"/>
    <lineage>
        <taxon>Eukaryota</taxon>
        <taxon>Viridiplantae</taxon>
        <taxon>Streptophyta</taxon>
        <taxon>Embryophyta</taxon>
        <taxon>Tracheophyta</taxon>
        <taxon>Spermatophyta</taxon>
        <taxon>Magnoliopsida</taxon>
        <taxon>Liliopsida</taxon>
        <taxon>Poales</taxon>
        <taxon>Poaceae</taxon>
        <taxon>BOP clade</taxon>
        <taxon>Oryzoideae</taxon>
        <taxon>Oryzeae</taxon>
        <taxon>Oryzinae</taxon>
        <taxon>Oryza</taxon>
        <taxon>Oryza sativa</taxon>
    </lineage>
</organism>
<dbReference type="HOGENOM" id="CLU_1985089_0_0_1"/>
<gene>
    <name evidence="2" type="ORF">OsI_33305</name>
</gene>
<evidence type="ECO:0000313" key="3">
    <source>
        <dbReference type="Proteomes" id="UP000007015"/>
    </source>
</evidence>
<dbReference type="Proteomes" id="UP000007015">
    <property type="component" value="Chromosome 10"/>
</dbReference>
<feature type="region of interest" description="Disordered" evidence="1">
    <location>
        <begin position="81"/>
        <end position="134"/>
    </location>
</feature>
<name>B8BGI8_ORYSI</name>
<protein>
    <submittedName>
        <fullName evidence="2">Uncharacterized protein</fullName>
    </submittedName>
</protein>
<proteinExistence type="predicted"/>
<feature type="compositionally biased region" description="Low complexity" evidence="1">
    <location>
        <begin position="82"/>
        <end position="93"/>
    </location>
</feature>
<dbReference type="EMBL" id="CM000135">
    <property type="protein sequence ID" value="EEC66840.1"/>
    <property type="molecule type" value="Genomic_DNA"/>
</dbReference>
<sequence length="134" mass="14639">MRPPAQGRCEILIHELGDTSIDAQVLFTSSRSFPMSRCHHAAWVAPPRFDLELCRSQKPIVSDGVILSSMELANEPEIGAELPPLSLSLPSNSPHRHRLALQSPATLQSRPPPTAIEVSHSHRSRAHSSAFLPA</sequence>
<dbReference type="AlphaFoldDB" id="B8BGI8"/>